<feature type="non-terminal residue" evidence="1">
    <location>
        <position position="71"/>
    </location>
</feature>
<organism evidence="1 2">
    <name type="scientific">Rotaria magnacalcarata</name>
    <dbReference type="NCBI Taxonomy" id="392030"/>
    <lineage>
        <taxon>Eukaryota</taxon>
        <taxon>Metazoa</taxon>
        <taxon>Spiralia</taxon>
        <taxon>Gnathifera</taxon>
        <taxon>Rotifera</taxon>
        <taxon>Eurotatoria</taxon>
        <taxon>Bdelloidea</taxon>
        <taxon>Philodinida</taxon>
        <taxon>Philodinidae</taxon>
        <taxon>Rotaria</taxon>
    </lineage>
</organism>
<gene>
    <name evidence="1" type="ORF">SMN809_LOCUS35846</name>
</gene>
<reference evidence="1" key="1">
    <citation type="submission" date="2021-02" db="EMBL/GenBank/DDBJ databases">
        <authorList>
            <person name="Nowell W R."/>
        </authorList>
    </citation>
    <scope>NUCLEOTIDE SEQUENCE</scope>
</reference>
<comment type="caution">
    <text evidence="1">The sequence shown here is derived from an EMBL/GenBank/DDBJ whole genome shotgun (WGS) entry which is preliminary data.</text>
</comment>
<proteinExistence type="predicted"/>
<protein>
    <submittedName>
        <fullName evidence="1">Uncharacterized protein</fullName>
    </submittedName>
</protein>
<evidence type="ECO:0000313" key="2">
    <source>
        <dbReference type="Proteomes" id="UP000676336"/>
    </source>
</evidence>
<dbReference type="EMBL" id="CAJOBI010086554">
    <property type="protein sequence ID" value="CAF4521624.1"/>
    <property type="molecule type" value="Genomic_DNA"/>
</dbReference>
<evidence type="ECO:0000313" key="1">
    <source>
        <dbReference type="EMBL" id="CAF4521624.1"/>
    </source>
</evidence>
<accession>A0A8S2XVT3</accession>
<dbReference type="Proteomes" id="UP000676336">
    <property type="component" value="Unassembled WGS sequence"/>
</dbReference>
<sequence length="71" mass="8163">MIIRMKSGACFDPAIGRFIFWPLDGPVIPDMLVHRQIDNHLFPSLHQFGIILSFIENVVFSFEDDGINEMI</sequence>
<dbReference type="AlphaFoldDB" id="A0A8S2XVT3"/>
<name>A0A8S2XVT3_9BILA</name>